<dbReference type="Proteomes" id="UP000824214">
    <property type="component" value="Unassembled WGS sequence"/>
</dbReference>
<reference evidence="2" key="2">
    <citation type="submission" date="2021-04" db="EMBL/GenBank/DDBJ databases">
        <authorList>
            <person name="Gilroy R."/>
        </authorList>
    </citation>
    <scope>NUCLEOTIDE SEQUENCE</scope>
    <source>
        <strain evidence="2">ChiBcolR8-3208</strain>
    </source>
</reference>
<keyword evidence="1" id="KW-0812">Transmembrane</keyword>
<feature type="transmembrane region" description="Helical" evidence="1">
    <location>
        <begin position="44"/>
        <end position="65"/>
    </location>
</feature>
<reference evidence="2" key="1">
    <citation type="journal article" date="2021" name="PeerJ">
        <title>Extensive microbial diversity within the chicken gut microbiome revealed by metagenomics and culture.</title>
        <authorList>
            <person name="Gilroy R."/>
            <person name="Ravi A."/>
            <person name="Getino M."/>
            <person name="Pursley I."/>
            <person name="Horton D.L."/>
            <person name="Alikhan N.F."/>
            <person name="Baker D."/>
            <person name="Gharbi K."/>
            <person name="Hall N."/>
            <person name="Watson M."/>
            <person name="Adriaenssens E.M."/>
            <person name="Foster-Nyarko E."/>
            <person name="Jarju S."/>
            <person name="Secka A."/>
            <person name="Antonio M."/>
            <person name="Oren A."/>
            <person name="Chaudhuri R.R."/>
            <person name="La Ragione R."/>
            <person name="Hildebrand F."/>
            <person name="Pallen M.J."/>
        </authorList>
    </citation>
    <scope>NUCLEOTIDE SEQUENCE</scope>
    <source>
        <strain evidence="2">ChiBcolR8-3208</strain>
    </source>
</reference>
<dbReference type="EMBL" id="DWXZ01000235">
    <property type="protein sequence ID" value="HJB38589.1"/>
    <property type="molecule type" value="Genomic_DNA"/>
</dbReference>
<evidence type="ECO:0000313" key="3">
    <source>
        <dbReference type="Proteomes" id="UP000824214"/>
    </source>
</evidence>
<keyword evidence="1" id="KW-0472">Membrane</keyword>
<sequence length="104" mass="12153">MERAFQWLVKRPRAVRYLVLLIIPLSGIVTGVVSCQVDDLSLQVVDWLLFLFVVVNVINLVVLTLQEKRDMEQRKRFLHRFVTVSFVVLCMLEFAILFFRGVAK</sequence>
<evidence type="ECO:0000256" key="1">
    <source>
        <dbReference type="SAM" id="Phobius"/>
    </source>
</evidence>
<organism evidence="2 3">
    <name type="scientific">Candidatus Acutalibacter ornithocaccae</name>
    <dbReference type="NCBI Taxonomy" id="2838416"/>
    <lineage>
        <taxon>Bacteria</taxon>
        <taxon>Bacillati</taxon>
        <taxon>Bacillota</taxon>
        <taxon>Clostridia</taxon>
        <taxon>Eubacteriales</taxon>
        <taxon>Acutalibacteraceae</taxon>
        <taxon>Acutalibacter</taxon>
    </lineage>
</organism>
<name>A0A9D2M0H0_9FIRM</name>
<proteinExistence type="predicted"/>
<protein>
    <submittedName>
        <fullName evidence="2">Uncharacterized protein</fullName>
    </submittedName>
</protein>
<keyword evidence="1" id="KW-1133">Transmembrane helix</keyword>
<accession>A0A9D2M0H0</accession>
<dbReference type="AlphaFoldDB" id="A0A9D2M0H0"/>
<feature type="transmembrane region" description="Helical" evidence="1">
    <location>
        <begin position="77"/>
        <end position="99"/>
    </location>
</feature>
<comment type="caution">
    <text evidence="2">The sequence shown here is derived from an EMBL/GenBank/DDBJ whole genome shotgun (WGS) entry which is preliminary data.</text>
</comment>
<dbReference type="PROSITE" id="PS51257">
    <property type="entry name" value="PROKAR_LIPOPROTEIN"/>
    <property type="match status" value="1"/>
</dbReference>
<gene>
    <name evidence="2" type="ORF">H9942_11085</name>
</gene>
<evidence type="ECO:0000313" key="2">
    <source>
        <dbReference type="EMBL" id="HJB38589.1"/>
    </source>
</evidence>